<evidence type="ECO:0000313" key="3">
    <source>
        <dbReference type="EMBL" id="KAK9726580.1"/>
    </source>
</evidence>
<protein>
    <recommendedName>
        <fullName evidence="5">Transmembrane protein</fullName>
    </recommendedName>
</protein>
<dbReference type="PANTHER" id="PTHR36760:SF1">
    <property type="entry name" value="ACIDIC LEUCINE-RICH NUCLEAR PHOSPHOPROTEIN 32 FAMILY B PROTEIN"/>
    <property type="match status" value="1"/>
</dbReference>
<dbReference type="Proteomes" id="UP001443914">
    <property type="component" value="Unassembled WGS sequence"/>
</dbReference>
<keyword evidence="4" id="KW-1185">Reference proteome</keyword>
<keyword evidence="2" id="KW-1133">Transmembrane helix</keyword>
<dbReference type="PANTHER" id="PTHR36760">
    <property type="entry name" value="ACIDIC LEUCINE-RICH NUCLEAR PHOSPHOPROTEIN 32 FAMILY B PROTEIN"/>
    <property type="match status" value="1"/>
</dbReference>
<reference evidence="3" key="1">
    <citation type="submission" date="2024-03" db="EMBL/GenBank/DDBJ databases">
        <title>WGS assembly of Saponaria officinalis var. Norfolk2.</title>
        <authorList>
            <person name="Jenkins J."/>
            <person name="Shu S."/>
            <person name="Grimwood J."/>
            <person name="Barry K."/>
            <person name="Goodstein D."/>
            <person name="Schmutz J."/>
            <person name="Leebens-Mack J."/>
            <person name="Osbourn A."/>
        </authorList>
    </citation>
    <scope>NUCLEOTIDE SEQUENCE [LARGE SCALE GENOMIC DNA]</scope>
    <source>
        <strain evidence="3">JIC</strain>
    </source>
</reference>
<evidence type="ECO:0008006" key="5">
    <source>
        <dbReference type="Google" id="ProtNLM"/>
    </source>
</evidence>
<name>A0AAW1KV81_SAPOF</name>
<dbReference type="AlphaFoldDB" id="A0AAW1KV81"/>
<gene>
    <name evidence="3" type="ORF">RND81_05G224600</name>
</gene>
<feature type="transmembrane region" description="Helical" evidence="2">
    <location>
        <begin position="47"/>
        <end position="68"/>
    </location>
</feature>
<sequence length="360" mass="42139">MTQISSPNKIKINYEKNYYLFVFTKFFSLIYSYPLYFSYFIFFSPYLLKLISFIYPLFFTTFLLLLSLKPTFISLNSLLNSKDGFFSTSFDVEKAEKLLDMEEFEFCKFLFDVPTIEPNEANPFENNNFGENPFKQNCHLDEENVDHCESFTMEQKTGDTKPTKVEEKSEQKKLPTVNISTTKVKNPPKFQSSRVNNGEKFSETFPQTVGDHKFLGKSGSMSKEKEWRGTLACFLFEERHNWSNKNINLVNGEECMDLLWEINETEINRGILKEKEDENKLRRKISKIEDLMKNDYDDDQSENFDDHDDGKICCLQALKLSAGKINLRMAKPNFVKISKVFRGIGWLHSQVKKHGKKGYK</sequence>
<accession>A0AAW1KV81</accession>
<evidence type="ECO:0000256" key="2">
    <source>
        <dbReference type="SAM" id="Phobius"/>
    </source>
</evidence>
<proteinExistence type="predicted"/>
<feature type="compositionally biased region" description="Basic and acidic residues" evidence="1">
    <location>
        <begin position="156"/>
        <end position="173"/>
    </location>
</feature>
<keyword evidence="2" id="KW-0812">Transmembrane</keyword>
<organism evidence="3 4">
    <name type="scientific">Saponaria officinalis</name>
    <name type="common">Common soapwort</name>
    <name type="synonym">Lychnis saponaria</name>
    <dbReference type="NCBI Taxonomy" id="3572"/>
    <lineage>
        <taxon>Eukaryota</taxon>
        <taxon>Viridiplantae</taxon>
        <taxon>Streptophyta</taxon>
        <taxon>Embryophyta</taxon>
        <taxon>Tracheophyta</taxon>
        <taxon>Spermatophyta</taxon>
        <taxon>Magnoliopsida</taxon>
        <taxon>eudicotyledons</taxon>
        <taxon>Gunneridae</taxon>
        <taxon>Pentapetalae</taxon>
        <taxon>Caryophyllales</taxon>
        <taxon>Caryophyllaceae</taxon>
        <taxon>Caryophylleae</taxon>
        <taxon>Saponaria</taxon>
    </lineage>
</organism>
<evidence type="ECO:0000256" key="1">
    <source>
        <dbReference type="SAM" id="MobiDB-lite"/>
    </source>
</evidence>
<feature type="transmembrane region" description="Helical" evidence="2">
    <location>
        <begin position="18"/>
        <end position="41"/>
    </location>
</feature>
<keyword evidence="2" id="KW-0472">Membrane</keyword>
<feature type="region of interest" description="Disordered" evidence="1">
    <location>
        <begin position="154"/>
        <end position="174"/>
    </location>
</feature>
<dbReference type="EMBL" id="JBDFQZ010000005">
    <property type="protein sequence ID" value="KAK9726580.1"/>
    <property type="molecule type" value="Genomic_DNA"/>
</dbReference>
<comment type="caution">
    <text evidence="3">The sequence shown here is derived from an EMBL/GenBank/DDBJ whole genome shotgun (WGS) entry which is preliminary data.</text>
</comment>
<evidence type="ECO:0000313" key="4">
    <source>
        <dbReference type="Proteomes" id="UP001443914"/>
    </source>
</evidence>